<dbReference type="EMBL" id="MUIO01000010">
    <property type="protein sequence ID" value="ORC61340.1"/>
    <property type="molecule type" value="Genomic_DNA"/>
</dbReference>
<dbReference type="GO" id="GO:0003677">
    <property type="term" value="F:DNA binding"/>
    <property type="evidence" value="ECO:0007669"/>
    <property type="project" value="TreeGrafter"/>
</dbReference>
<evidence type="ECO:0000256" key="3">
    <source>
        <dbReference type="ARBA" id="ARBA00022679"/>
    </source>
</evidence>
<dbReference type="PROSITE" id="PS51679">
    <property type="entry name" value="SAM_MT_C5"/>
    <property type="match status" value="1"/>
</dbReference>
<organism evidence="9 10">
    <name type="scientific">Pseudomonas floridensis</name>
    <dbReference type="NCBI Taxonomy" id="1958950"/>
    <lineage>
        <taxon>Bacteria</taxon>
        <taxon>Pseudomonadati</taxon>
        <taxon>Pseudomonadota</taxon>
        <taxon>Gammaproteobacteria</taxon>
        <taxon>Pseudomonadales</taxon>
        <taxon>Pseudomonadaceae</taxon>
        <taxon>Pseudomonas</taxon>
    </lineage>
</organism>
<accession>A0A1X0NBM4</accession>
<evidence type="ECO:0000256" key="6">
    <source>
        <dbReference type="ARBA" id="ARBA00047422"/>
    </source>
</evidence>
<evidence type="ECO:0000313" key="10">
    <source>
        <dbReference type="Proteomes" id="UP000192815"/>
    </source>
</evidence>
<dbReference type="GO" id="GO:0003886">
    <property type="term" value="F:DNA (cytosine-5-)-methyltransferase activity"/>
    <property type="evidence" value="ECO:0007669"/>
    <property type="project" value="UniProtKB-EC"/>
</dbReference>
<evidence type="ECO:0000256" key="4">
    <source>
        <dbReference type="ARBA" id="ARBA00022691"/>
    </source>
</evidence>
<name>A0A1X0NBM4_9PSED</name>
<feature type="compositionally biased region" description="Basic and acidic residues" evidence="8">
    <location>
        <begin position="207"/>
        <end position="225"/>
    </location>
</feature>
<dbReference type="InterPro" id="IPR050390">
    <property type="entry name" value="C5-Methyltransferase"/>
</dbReference>
<keyword evidence="4 7" id="KW-0949">S-adenosyl-L-methionine</keyword>
<dbReference type="PANTHER" id="PTHR10629:SF52">
    <property type="entry name" value="DNA (CYTOSINE-5)-METHYLTRANSFERASE 1"/>
    <property type="match status" value="1"/>
</dbReference>
<gene>
    <name evidence="9" type="ORF">BZK31_03260</name>
</gene>
<sequence length="286" mass="31073">MNELALFAGAGGGILGSHLLGWRTICAVERDAYAAQVLAQRQNDGALSPFPIWSDVRAFDGTPWRGLVDVVSGGFPCQDISAAGSGQGIEGSRSGLWKEMARIIGEVRCRYVLVENSPLLVGRGLAVVLGDLAAMGYDAHWCRLSAADCRAPHQRDRIWLVAYPDRERQPQPAGQQQNSRMGPEQRREAMDAPTTPEPTQRSGDLADASRVDSKRIIPKRLDPTQRQKPRKGSPGSCGHGFRPWPPEPGMGRVAHGMAHRMDRLKALGNGQVPRVAATAFDFLHDG</sequence>
<evidence type="ECO:0000313" key="9">
    <source>
        <dbReference type="EMBL" id="ORC61340.1"/>
    </source>
</evidence>
<feature type="region of interest" description="Disordered" evidence="8">
    <location>
        <begin position="167"/>
        <end position="250"/>
    </location>
</feature>
<reference evidence="10" key="1">
    <citation type="submission" date="2017-02" db="EMBL/GenBank/DDBJ databases">
        <title>Pseudomonas floridae sp. nov., a novel pathogenic bacterial species isolated from tomato.</title>
        <authorList>
            <person name="Timilsina S."/>
            <person name="Vallad G.E."/>
            <person name="Jones J.B."/>
        </authorList>
    </citation>
    <scope>NUCLEOTIDE SEQUENCE [LARGE SCALE GENOMIC DNA]</scope>
    <source>
        <strain evidence="10">GEV388</strain>
    </source>
</reference>
<protein>
    <recommendedName>
        <fullName evidence="1">DNA (cytosine-5-)-methyltransferase</fullName>
        <ecNumber evidence="1">2.1.1.37</ecNumber>
    </recommendedName>
</protein>
<dbReference type="GO" id="GO:0032259">
    <property type="term" value="P:methylation"/>
    <property type="evidence" value="ECO:0007669"/>
    <property type="project" value="UniProtKB-KW"/>
</dbReference>
<dbReference type="Pfam" id="PF00145">
    <property type="entry name" value="DNA_methylase"/>
    <property type="match status" value="1"/>
</dbReference>
<keyword evidence="3 7" id="KW-0808">Transferase</keyword>
<dbReference type="InterPro" id="IPR029063">
    <property type="entry name" value="SAM-dependent_MTases_sf"/>
</dbReference>
<dbReference type="EC" id="2.1.1.37" evidence="1"/>
<feature type="active site" evidence="7">
    <location>
        <position position="77"/>
    </location>
</feature>
<dbReference type="Proteomes" id="UP000192815">
    <property type="component" value="Unassembled WGS sequence"/>
</dbReference>
<dbReference type="PANTHER" id="PTHR10629">
    <property type="entry name" value="CYTOSINE-SPECIFIC METHYLTRANSFERASE"/>
    <property type="match status" value="1"/>
</dbReference>
<dbReference type="GO" id="GO:0044027">
    <property type="term" value="P:negative regulation of gene expression via chromosomal CpG island methylation"/>
    <property type="evidence" value="ECO:0007669"/>
    <property type="project" value="TreeGrafter"/>
</dbReference>
<dbReference type="InterPro" id="IPR001525">
    <property type="entry name" value="C5_MeTfrase"/>
</dbReference>
<keyword evidence="2 7" id="KW-0489">Methyltransferase</keyword>
<dbReference type="AlphaFoldDB" id="A0A1X0NBM4"/>
<dbReference type="Gene3D" id="3.40.50.150">
    <property type="entry name" value="Vaccinia Virus protein VP39"/>
    <property type="match status" value="1"/>
</dbReference>
<evidence type="ECO:0000256" key="1">
    <source>
        <dbReference type="ARBA" id="ARBA00011975"/>
    </source>
</evidence>
<evidence type="ECO:0000256" key="7">
    <source>
        <dbReference type="PROSITE-ProRule" id="PRU01016"/>
    </source>
</evidence>
<dbReference type="SUPFAM" id="SSF53335">
    <property type="entry name" value="S-adenosyl-L-methionine-dependent methyltransferases"/>
    <property type="match status" value="1"/>
</dbReference>
<dbReference type="PROSITE" id="PS00094">
    <property type="entry name" value="C5_MTASE_1"/>
    <property type="match status" value="1"/>
</dbReference>
<keyword evidence="5" id="KW-0680">Restriction system</keyword>
<evidence type="ECO:0000256" key="5">
    <source>
        <dbReference type="ARBA" id="ARBA00022747"/>
    </source>
</evidence>
<dbReference type="GO" id="GO:0009307">
    <property type="term" value="P:DNA restriction-modification system"/>
    <property type="evidence" value="ECO:0007669"/>
    <property type="project" value="UniProtKB-KW"/>
</dbReference>
<dbReference type="STRING" id="1958950.BZK31_03260"/>
<dbReference type="InterPro" id="IPR018117">
    <property type="entry name" value="C5_DNA_meth_AS"/>
</dbReference>
<comment type="similarity">
    <text evidence="7">Belongs to the class I-like SAM-binding methyltransferase superfamily. C5-methyltransferase family.</text>
</comment>
<comment type="catalytic activity">
    <reaction evidence="6">
        <text>a 2'-deoxycytidine in DNA + S-adenosyl-L-methionine = a 5-methyl-2'-deoxycytidine in DNA + S-adenosyl-L-homocysteine + H(+)</text>
        <dbReference type="Rhea" id="RHEA:13681"/>
        <dbReference type="Rhea" id="RHEA-COMP:11369"/>
        <dbReference type="Rhea" id="RHEA-COMP:11370"/>
        <dbReference type="ChEBI" id="CHEBI:15378"/>
        <dbReference type="ChEBI" id="CHEBI:57856"/>
        <dbReference type="ChEBI" id="CHEBI:59789"/>
        <dbReference type="ChEBI" id="CHEBI:85452"/>
        <dbReference type="ChEBI" id="CHEBI:85454"/>
        <dbReference type="EC" id="2.1.1.37"/>
    </reaction>
</comment>
<dbReference type="OrthoDB" id="9813719at2"/>
<evidence type="ECO:0000256" key="2">
    <source>
        <dbReference type="ARBA" id="ARBA00022603"/>
    </source>
</evidence>
<comment type="caution">
    <text evidence="9">The sequence shown here is derived from an EMBL/GenBank/DDBJ whole genome shotgun (WGS) entry which is preliminary data.</text>
</comment>
<evidence type="ECO:0000256" key="8">
    <source>
        <dbReference type="SAM" id="MobiDB-lite"/>
    </source>
</evidence>
<keyword evidence="10" id="KW-1185">Reference proteome</keyword>
<proteinExistence type="inferred from homology"/>